<accession>A0A3E2BKF1</accession>
<sequence>MFKKPGIGKLTAGIFLMVLFLAGSLLAQPRKYQVITSEVRLHLEPSDRSPVVVSAPRGAILAQASAVRFRHNWIFVYYYHPEKQKTLAGYVWEPPLRKLFPTVNATLIYNGESVAEPGELDFSQEVKFPHLWGMPPQKLLEVEGEPLGVDRSDGQEVYQYQREIMNRRCLVEYVFIQGELTAARFFMMDTFTDNNYYISDFVKAKNYLVQRFGLPVDDQTVWYDSTFQERQEFWGRALGSGLVEFRSSWVIGETEVELVLTGSDNRVAFMAECVGQRYKSFFSH</sequence>
<gene>
    <name evidence="1" type="ORF">OP8BY_0506</name>
</gene>
<proteinExistence type="predicted"/>
<evidence type="ECO:0000313" key="2">
    <source>
        <dbReference type="Proteomes" id="UP000257323"/>
    </source>
</evidence>
<dbReference type="Proteomes" id="UP000257323">
    <property type="component" value="Unassembled WGS sequence"/>
</dbReference>
<dbReference type="EMBL" id="QUAH01000011">
    <property type="protein sequence ID" value="RFT15211.1"/>
    <property type="molecule type" value="Genomic_DNA"/>
</dbReference>
<protein>
    <submittedName>
        <fullName evidence="1">Uncharacterized protein</fullName>
    </submittedName>
</protein>
<evidence type="ECO:0000313" key="1">
    <source>
        <dbReference type="EMBL" id="RFT15211.1"/>
    </source>
</evidence>
<dbReference type="AlphaFoldDB" id="A0A3E2BKF1"/>
<organism evidence="1 2">
    <name type="scientific">Candidatus Saccharicenans subterraneus</name>
    <dbReference type="NCBI Taxonomy" id="2508984"/>
    <lineage>
        <taxon>Bacteria</taxon>
        <taxon>Candidatus Aminicenantota</taxon>
        <taxon>Candidatus Aminicenantia</taxon>
        <taxon>Candidatus Aminicenantales</taxon>
        <taxon>Candidatus Saccharicenantaceae</taxon>
        <taxon>Candidatus Saccharicenans</taxon>
    </lineage>
</organism>
<reference evidence="1 2" key="1">
    <citation type="submission" date="2018-08" db="EMBL/GenBank/DDBJ databases">
        <title>Genome analysis of the thermophilic bacterium of the candidate phylum Aminicenantes from deep subsurface aquifer revealed its physiology and ecological role.</title>
        <authorList>
            <person name="Kadnikov V.V."/>
            <person name="Mardanov A.V."/>
            <person name="Beletsky A.V."/>
            <person name="Karnachuk O.V."/>
            <person name="Ravin N.V."/>
        </authorList>
    </citation>
    <scope>NUCLEOTIDE SEQUENCE [LARGE SCALE GENOMIC DNA]</scope>
    <source>
        <strain evidence="1">BY38</strain>
    </source>
</reference>
<comment type="caution">
    <text evidence="1">The sequence shown here is derived from an EMBL/GenBank/DDBJ whole genome shotgun (WGS) entry which is preliminary data.</text>
</comment>
<name>A0A3E2BKF1_9BACT</name>